<keyword evidence="3" id="KW-1185">Reference proteome</keyword>
<evidence type="ECO:0000256" key="1">
    <source>
        <dbReference type="SAM" id="Coils"/>
    </source>
</evidence>
<accession>A0A1E5R608</accession>
<proteinExistence type="predicted"/>
<organism evidence="2 3">
    <name type="scientific">Hanseniaspora opuntiae</name>
    <dbReference type="NCBI Taxonomy" id="211096"/>
    <lineage>
        <taxon>Eukaryota</taxon>
        <taxon>Fungi</taxon>
        <taxon>Dikarya</taxon>
        <taxon>Ascomycota</taxon>
        <taxon>Saccharomycotina</taxon>
        <taxon>Saccharomycetes</taxon>
        <taxon>Saccharomycodales</taxon>
        <taxon>Saccharomycodaceae</taxon>
        <taxon>Hanseniaspora</taxon>
    </lineage>
</organism>
<dbReference type="OrthoDB" id="3972764at2759"/>
<dbReference type="AlphaFoldDB" id="A0A1E5R608"/>
<reference evidence="3" key="1">
    <citation type="journal article" date="2016" name="Genome Announc.">
        <title>Genome sequences of three species of Hanseniaspora isolated from spontaneous wine fermentations.</title>
        <authorList>
            <person name="Sternes P.R."/>
            <person name="Lee D."/>
            <person name="Kutyna D.R."/>
            <person name="Borneman A.R."/>
        </authorList>
    </citation>
    <scope>NUCLEOTIDE SEQUENCE [LARGE SCALE GENOMIC DNA]</scope>
    <source>
        <strain evidence="3">AWRI3578</strain>
    </source>
</reference>
<dbReference type="Proteomes" id="UP000095605">
    <property type="component" value="Unassembled WGS sequence"/>
</dbReference>
<name>A0A1E5R608_9ASCO</name>
<evidence type="ECO:0000313" key="2">
    <source>
        <dbReference type="EMBL" id="OEJ82337.1"/>
    </source>
</evidence>
<gene>
    <name evidence="2" type="ORF">AWRI3578_g3633</name>
</gene>
<keyword evidence="1" id="KW-0175">Coiled coil</keyword>
<protein>
    <submittedName>
        <fullName evidence="2">Arginine metabolism regulation protein II</fullName>
    </submittedName>
</protein>
<comment type="caution">
    <text evidence="2">The sequence shown here is derived from an EMBL/GenBank/DDBJ whole genome shotgun (WGS) entry which is preliminary data.</text>
</comment>
<evidence type="ECO:0000313" key="3">
    <source>
        <dbReference type="Proteomes" id="UP000095605"/>
    </source>
</evidence>
<dbReference type="EMBL" id="LPNL01000008">
    <property type="protein sequence ID" value="OEJ82337.1"/>
    <property type="molecule type" value="Genomic_DNA"/>
</dbReference>
<sequence>MTRPFCNTCKSKNKLVCEGYDVKLRWSDPIEFDIYGDVSANPKNSKILDSDNKDPQYQRRKIKFLHYKKEYMYYEDMDDELSLLNKALTHYRDKISGGKTWIIEKFGVFEGIEYAKILRKKELKKMKSKKALTKNKKAKNAKKRITKRSYKKKSLPGKILTSNKSHDQDFFANILQSFNDTSKRNDFTSPIPGIIEPHDIVNTNLNMHPGRHDIGLMSHDISERYDRKQHDFQDKTEVSLNAYFEEIFKNNNTSNNYNSELNPVFLNKNEDYSSGIVDSANIDIHKFLINENDGKRHSRYDEVTVDSTVQCDHVLLNNDIKELERRKADLLQDISELLQLKANIAKDIFE</sequence>
<feature type="coiled-coil region" evidence="1">
    <location>
        <begin position="313"/>
        <end position="340"/>
    </location>
</feature>